<protein>
    <recommendedName>
        <fullName evidence="3">Outer membrane protein beta-barrel domain-containing protein</fullName>
    </recommendedName>
</protein>
<evidence type="ECO:0000313" key="1">
    <source>
        <dbReference type="EMBL" id="TGY03943.1"/>
    </source>
</evidence>
<organism evidence="1 2">
    <name type="scientific">Bacteroides muris</name>
    <name type="common">ex Afrizal et al. 2022</name>
    <dbReference type="NCBI Taxonomy" id="2516960"/>
    <lineage>
        <taxon>Bacteria</taxon>
        <taxon>Pseudomonadati</taxon>
        <taxon>Bacteroidota</taxon>
        <taxon>Bacteroidia</taxon>
        <taxon>Bacteroidales</taxon>
        <taxon>Bacteroidaceae</taxon>
        <taxon>Bacteroides</taxon>
    </lineage>
</organism>
<reference evidence="1 2" key="1">
    <citation type="submission" date="2019-04" db="EMBL/GenBank/DDBJ databases">
        <title>Microbes associate with the intestines of laboratory mice.</title>
        <authorList>
            <person name="Navarre W."/>
            <person name="Wong E."/>
            <person name="Huang K."/>
            <person name="Tropini C."/>
            <person name="Ng K."/>
            <person name="Yu B."/>
        </authorList>
    </citation>
    <scope>NUCLEOTIDE SEQUENCE [LARGE SCALE GENOMIC DNA]</scope>
    <source>
        <strain evidence="1 2">NM69_E16B</strain>
    </source>
</reference>
<proteinExistence type="predicted"/>
<evidence type="ECO:0000313" key="2">
    <source>
        <dbReference type="Proteomes" id="UP000310532"/>
    </source>
</evidence>
<accession>A0A4S2AS22</accession>
<evidence type="ECO:0008006" key="3">
    <source>
        <dbReference type="Google" id="ProtNLM"/>
    </source>
</evidence>
<gene>
    <name evidence="1" type="ORF">E5355_11665</name>
</gene>
<keyword evidence="2" id="KW-1185">Reference proteome</keyword>
<dbReference type="EMBL" id="SRYZ01000025">
    <property type="protein sequence ID" value="TGY03943.1"/>
    <property type="molecule type" value="Genomic_DNA"/>
</dbReference>
<dbReference type="Proteomes" id="UP000310532">
    <property type="component" value="Unassembled WGS sequence"/>
</dbReference>
<dbReference type="RefSeq" id="WP_136010525.1">
    <property type="nucleotide sequence ID" value="NZ_SRYZ01000025.1"/>
</dbReference>
<comment type="caution">
    <text evidence="1">The sequence shown here is derived from an EMBL/GenBank/DDBJ whole genome shotgun (WGS) entry which is preliminary data.</text>
</comment>
<name>A0A4S2AS22_9BACE</name>
<sequence>MVGMAYMTSARRISSWLCLNDYHQLNYALTLGGRYFWHKSWGVQAQLLLNPGSGQEYLYDGKVLGFNQVEVSLGSIDGNFSAGIVYRCSIGNWDIQPSFGIGITGFSETGYSSYLKHEGTNDVDFFVLEMEKDKRNAFSITPGIQLLYHLPKRVCLYAGVSYIVTAGSSYGEYTLHNLYTLELRERQRVEDKYVDAFHFSLGLGFRLF</sequence>
<dbReference type="AlphaFoldDB" id="A0A4S2AS22"/>